<keyword evidence="3" id="KW-1185">Reference proteome</keyword>
<feature type="transmembrane region" description="Helical" evidence="1">
    <location>
        <begin position="613"/>
        <end position="635"/>
    </location>
</feature>
<dbReference type="InterPro" id="IPR006621">
    <property type="entry name" value="Nose-resist-to-fluoxetine_N"/>
</dbReference>
<evidence type="ECO:0000313" key="5">
    <source>
        <dbReference type="RefSeq" id="XP_011298500.1"/>
    </source>
</evidence>
<keyword evidence="1" id="KW-0472">Membrane</keyword>
<organism evidence="3 5">
    <name type="scientific">Fopius arisanus</name>
    <dbReference type="NCBI Taxonomy" id="64838"/>
    <lineage>
        <taxon>Eukaryota</taxon>
        <taxon>Metazoa</taxon>
        <taxon>Ecdysozoa</taxon>
        <taxon>Arthropoda</taxon>
        <taxon>Hexapoda</taxon>
        <taxon>Insecta</taxon>
        <taxon>Pterygota</taxon>
        <taxon>Neoptera</taxon>
        <taxon>Endopterygota</taxon>
        <taxon>Hymenoptera</taxon>
        <taxon>Apocrita</taxon>
        <taxon>Ichneumonoidea</taxon>
        <taxon>Braconidae</taxon>
        <taxon>Opiinae</taxon>
        <taxon>Fopius</taxon>
    </lineage>
</organism>
<dbReference type="GO" id="GO:0016747">
    <property type="term" value="F:acyltransferase activity, transferring groups other than amino-acyl groups"/>
    <property type="evidence" value="ECO:0007669"/>
    <property type="project" value="InterPro"/>
</dbReference>
<evidence type="ECO:0000259" key="2">
    <source>
        <dbReference type="SMART" id="SM00703"/>
    </source>
</evidence>
<feature type="domain" description="Nose resistant-to-fluoxetine protein N-terminal" evidence="2">
    <location>
        <begin position="59"/>
        <end position="202"/>
    </location>
</feature>
<dbReference type="AlphaFoldDB" id="A0A9R1SWN3"/>
<dbReference type="GeneID" id="105263775"/>
<accession>A0A9R1TWC1</accession>
<dbReference type="SMART" id="SM00703">
    <property type="entry name" value="NRF"/>
    <property type="match status" value="1"/>
</dbReference>
<dbReference type="PANTHER" id="PTHR11161">
    <property type="entry name" value="O-ACYLTRANSFERASE"/>
    <property type="match status" value="1"/>
</dbReference>
<evidence type="ECO:0000313" key="3">
    <source>
        <dbReference type="Proteomes" id="UP000694866"/>
    </source>
</evidence>
<feature type="transmembrane region" description="Helical" evidence="1">
    <location>
        <begin position="321"/>
        <end position="342"/>
    </location>
</feature>
<reference evidence="4 5" key="1">
    <citation type="submission" date="2025-04" db="UniProtKB">
        <authorList>
            <consortium name="RefSeq"/>
        </authorList>
    </citation>
    <scope>IDENTIFICATION</scope>
    <source>
        <strain evidence="4 5">USDA-PBARC FA_bdor</strain>
        <tissue evidence="4 5">Whole organism</tissue>
    </source>
</reference>
<dbReference type="OrthoDB" id="207378at2759"/>
<dbReference type="Pfam" id="PF20146">
    <property type="entry name" value="NRF"/>
    <property type="match status" value="1"/>
</dbReference>
<proteinExistence type="predicted"/>
<dbReference type="RefSeq" id="XP_011298500.1">
    <property type="nucleotide sequence ID" value="XM_011300198.1"/>
</dbReference>
<dbReference type="InterPro" id="IPR002656">
    <property type="entry name" value="Acyl_transf_3_dom"/>
</dbReference>
<gene>
    <name evidence="4 5 6" type="primary">LOC105263775</name>
</gene>
<dbReference type="InterPro" id="IPR052728">
    <property type="entry name" value="O2_lipid_transport_reg"/>
</dbReference>
<protein>
    <submittedName>
        <fullName evidence="4 5">Nose resistant to fluoxetine protein 6-like</fullName>
    </submittedName>
</protein>
<evidence type="ECO:0000313" key="4">
    <source>
        <dbReference type="RefSeq" id="XP_011298499.1"/>
    </source>
</evidence>
<accession>A0A9R1TVY4</accession>
<feature type="transmembrane region" description="Helical" evidence="1">
    <location>
        <begin position="647"/>
        <end position="666"/>
    </location>
</feature>
<feature type="transmembrane region" description="Helical" evidence="1">
    <location>
        <begin position="472"/>
        <end position="492"/>
    </location>
</feature>
<feature type="transmembrane region" description="Helical" evidence="1">
    <location>
        <begin position="362"/>
        <end position="383"/>
    </location>
</feature>
<dbReference type="Pfam" id="PF01757">
    <property type="entry name" value="Acyl_transf_3"/>
    <property type="match status" value="1"/>
</dbReference>
<keyword evidence="1" id="KW-0812">Transmembrane</keyword>
<dbReference type="RefSeq" id="XP_011298501.1">
    <property type="nucleotide sequence ID" value="XM_011300199.1"/>
</dbReference>
<sequence>MYNSKNRNGQAHLYRYNLLSGLWFLMILRRADGFNLSIATSHVIPAYAIASKAGLLIDSSPCHQELKLFKEAVDAHVLWSLRMLDSSGQPKSGFIHGNNYWLGHERQCDIIMNSESLALSPKVLKNNSIYRKSGEELVPFKLKFFVAYFVHNSTLQYNIVQPGEDLITLGLCLPAKCTTGELSQILTSMFQERTLLFGHINNADFRLQEVKAITRDLSDFFNFRMIIMGLLMLVTALIIIAATTYDLCVHQKNLRTADLCADIMTNGKPLNVDSRSFEELSPARASKNVIKVLMCFSAYTNSKDIFSISIKKDSIEALHGIRSLGMTWIILLHMALFGFTYMDNKVTAYQLAQSLPLQIMSNGSVSVDIFFFMSGFLLAYTFFENARKRSQDSMNGTLSWRIFFHRIIRRYIRLTPPYVIVIGIADMIFSWYDKNSQFYIHDRPFETCPTYWWRNILYINNLFKRSETCLFWSYYLSNDMQFFIIGSFILFLSQRYYYVGMGIFLTLFIGTTITSGVIAYTNEYAPTLDEQLNTLDKFYDPPWMRMGPYLVGLATAYILVVTLRRRLHVKRTTLWLLWGLGISCSVLSLFGLWKRKITLVPTSFYMALHRTAFGIGIAWLVVACCTNHGGIINRILSLKIWQPFSKLSYCAYLLNPIFIGIFHLSGESPYHAEIMSLGYLTSGVVVISYLGAYFLSVMFEIPFSLLANIYFEGKTKEKNQPLRNTLSKNRIT</sequence>
<feature type="transmembrane region" description="Helical" evidence="1">
    <location>
        <begin position="575"/>
        <end position="593"/>
    </location>
</feature>
<feature type="transmembrane region" description="Helical" evidence="1">
    <location>
        <begin position="225"/>
        <end position="245"/>
    </location>
</feature>
<evidence type="ECO:0000256" key="1">
    <source>
        <dbReference type="SAM" id="Phobius"/>
    </source>
</evidence>
<evidence type="ECO:0000313" key="6">
    <source>
        <dbReference type="RefSeq" id="XP_011298501.1"/>
    </source>
</evidence>
<dbReference type="RefSeq" id="XP_011298499.1">
    <property type="nucleotide sequence ID" value="XM_011300197.1"/>
</dbReference>
<feature type="transmembrane region" description="Helical" evidence="1">
    <location>
        <begin position="411"/>
        <end position="432"/>
    </location>
</feature>
<dbReference type="Proteomes" id="UP000694866">
    <property type="component" value="Unplaced"/>
</dbReference>
<feature type="transmembrane region" description="Helical" evidence="1">
    <location>
        <begin position="499"/>
        <end position="520"/>
    </location>
</feature>
<feature type="transmembrane region" description="Helical" evidence="1">
    <location>
        <begin position="546"/>
        <end position="563"/>
    </location>
</feature>
<name>A0A9R1SWN3_9HYME</name>
<dbReference type="KEGG" id="fas:105263775"/>
<feature type="transmembrane region" description="Helical" evidence="1">
    <location>
        <begin position="686"/>
        <end position="711"/>
    </location>
</feature>
<keyword evidence="1" id="KW-1133">Transmembrane helix</keyword>
<accession>A0A9R1SWN3</accession>
<dbReference type="PANTHER" id="PTHR11161:SF72">
    <property type="entry name" value="FI21449P1"/>
    <property type="match status" value="1"/>
</dbReference>